<gene>
    <name evidence="8" type="ORF">Ddye_017974</name>
</gene>
<dbReference type="SUPFAM" id="SSF52283">
    <property type="entry name" value="Formate/glycerate dehydrogenase catalytic domain-like"/>
    <property type="match status" value="1"/>
</dbReference>
<dbReference type="GO" id="GO:0016618">
    <property type="term" value="F:hydroxypyruvate reductase [NAD(P)H] activity"/>
    <property type="evidence" value="ECO:0007669"/>
    <property type="project" value="TreeGrafter"/>
</dbReference>
<dbReference type="InterPro" id="IPR050223">
    <property type="entry name" value="D-isomer_2-hydroxyacid_DH"/>
</dbReference>
<reference evidence="8" key="1">
    <citation type="journal article" date="2023" name="Plant J.">
        <title>Genome sequences and population genomics provide insights into the demographic history, inbreeding, and mutation load of two 'living fossil' tree species of Dipteronia.</title>
        <authorList>
            <person name="Feng Y."/>
            <person name="Comes H.P."/>
            <person name="Chen J."/>
            <person name="Zhu S."/>
            <person name="Lu R."/>
            <person name="Zhang X."/>
            <person name="Li P."/>
            <person name="Qiu J."/>
            <person name="Olsen K.M."/>
            <person name="Qiu Y."/>
        </authorList>
    </citation>
    <scope>NUCLEOTIDE SEQUENCE</scope>
    <source>
        <strain evidence="8">KIB01</strain>
    </source>
</reference>
<dbReference type="EMBL" id="JANJYI010000005">
    <property type="protein sequence ID" value="KAK2650485.1"/>
    <property type="molecule type" value="Genomic_DNA"/>
</dbReference>
<comment type="caution">
    <text evidence="8">The sequence shown here is derived from an EMBL/GenBank/DDBJ whole genome shotgun (WGS) entry which is preliminary data.</text>
</comment>
<dbReference type="SUPFAM" id="SSF51735">
    <property type="entry name" value="NAD(P)-binding Rossmann-fold domains"/>
    <property type="match status" value="1"/>
</dbReference>
<dbReference type="GO" id="GO:0005829">
    <property type="term" value="C:cytosol"/>
    <property type="evidence" value="ECO:0007669"/>
    <property type="project" value="TreeGrafter"/>
</dbReference>
<name>A0AAD9UAN8_9ROSI</name>
<dbReference type="PANTHER" id="PTHR10996:SF255">
    <property type="entry name" value="GLYOXYLATE_HYDROXYPYRUVATE REDUCTASE HPR3-LIKE"/>
    <property type="match status" value="1"/>
</dbReference>
<dbReference type="InterPro" id="IPR036291">
    <property type="entry name" value="NAD(P)-bd_dom_sf"/>
</dbReference>
<organism evidence="8 9">
    <name type="scientific">Dipteronia dyeriana</name>
    <dbReference type="NCBI Taxonomy" id="168575"/>
    <lineage>
        <taxon>Eukaryota</taxon>
        <taxon>Viridiplantae</taxon>
        <taxon>Streptophyta</taxon>
        <taxon>Embryophyta</taxon>
        <taxon>Tracheophyta</taxon>
        <taxon>Spermatophyta</taxon>
        <taxon>Magnoliopsida</taxon>
        <taxon>eudicotyledons</taxon>
        <taxon>Gunneridae</taxon>
        <taxon>Pentapetalae</taxon>
        <taxon>rosids</taxon>
        <taxon>malvids</taxon>
        <taxon>Sapindales</taxon>
        <taxon>Sapindaceae</taxon>
        <taxon>Hippocastanoideae</taxon>
        <taxon>Acereae</taxon>
        <taxon>Dipteronia</taxon>
    </lineage>
</organism>
<evidence type="ECO:0000256" key="3">
    <source>
        <dbReference type="ARBA" id="ARBA00023002"/>
    </source>
</evidence>
<evidence type="ECO:0000256" key="1">
    <source>
        <dbReference type="ARBA" id="ARBA00022594"/>
    </source>
</evidence>
<dbReference type="GO" id="GO:0051287">
    <property type="term" value="F:NAD binding"/>
    <property type="evidence" value="ECO:0007669"/>
    <property type="project" value="InterPro"/>
</dbReference>
<accession>A0AAD9UAN8</accession>
<keyword evidence="4" id="KW-0520">NAD</keyword>
<evidence type="ECO:0000256" key="4">
    <source>
        <dbReference type="ARBA" id="ARBA00023027"/>
    </source>
</evidence>
<keyword evidence="9" id="KW-1185">Reference proteome</keyword>
<keyword evidence="1" id="KW-0323">Glycolate pathway</keyword>
<keyword evidence="5" id="KW-0601">Photorespiration</keyword>
<dbReference type="Proteomes" id="UP001280121">
    <property type="component" value="Unassembled WGS sequence"/>
</dbReference>
<evidence type="ECO:0000256" key="5">
    <source>
        <dbReference type="ARBA" id="ARBA00023238"/>
    </source>
</evidence>
<dbReference type="GO" id="GO:0009854">
    <property type="term" value="P:oxidative photosynthetic carbon pathway"/>
    <property type="evidence" value="ECO:0007669"/>
    <property type="project" value="UniProtKB-KW"/>
</dbReference>
<comment type="similarity">
    <text evidence="6">Belongs to the D-isomer specific 2-hydroxyacid dehydrogenase family. GyaR subfamily.</text>
</comment>
<dbReference type="GO" id="GO:0030267">
    <property type="term" value="F:glyoxylate reductase (NADPH) activity"/>
    <property type="evidence" value="ECO:0007669"/>
    <property type="project" value="UniProtKB-ARBA"/>
</dbReference>
<evidence type="ECO:0000256" key="2">
    <source>
        <dbReference type="ARBA" id="ARBA00022857"/>
    </source>
</evidence>
<dbReference type="InterPro" id="IPR006140">
    <property type="entry name" value="D-isomer_DH_NAD-bd"/>
</dbReference>
<evidence type="ECO:0000256" key="6">
    <source>
        <dbReference type="ARBA" id="ARBA00061400"/>
    </source>
</evidence>
<evidence type="ECO:0000313" key="8">
    <source>
        <dbReference type="EMBL" id="KAK2650485.1"/>
    </source>
</evidence>
<keyword evidence="2" id="KW-0521">NADP</keyword>
<evidence type="ECO:0000313" key="9">
    <source>
        <dbReference type="Proteomes" id="UP001280121"/>
    </source>
</evidence>
<keyword evidence="3" id="KW-0560">Oxidoreductase</keyword>
<protein>
    <recommendedName>
        <fullName evidence="7">D-isomer specific 2-hydroxyacid dehydrogenase NAD-binding domain-containing protein</fullName>
    </recommendedName>
</protein>
<proteinExistence type="inferred from homology"/>
<dbReference type="FunFam" id="3.40.50.720:FF:000213">
    <property type="entry name" value="Putative 2-hydroxyacid dehydrogenase"/>
    <property type="match status" value="1"/>
</dbReference>
<feature type="domain" description="D-isomer specific 2-hydroxyacid dehydrogenase NAD-binding" evidence="7">
    <location>
        <begin position="128"/>
        <end position="255"/>
    </location>
</feature>
<dbReference type="AlphaFoldDB" id="A0AAD9UAN8"/>
<sequence length="293" mass="32754">MELEIHQKHENQQPKDLPGVLVIKPPPPMVLFGDKFLVSEKFKLLKAWESPLPLEEFLTSNSRSIQAILCSGATLVTPEILSLLPSLRLVVTASAGVNHINLPECRCRGIAVTNSGNVFSDDCADAAVGLLIEVWRKVSAAVRYMRQGLWMSRGDYALGSKGGKRIGIVGLGKIGLEVAKRLEAFGCTILYNSRKEKPAVSYTFYSNICQLAANSNALIICCGLTDQTRHMIDRQVLLALGKNGVIVNIGWGKLSMRRNWFDAWYKERSEVLFWMFLKMSQMFLKSCLQWTML</sequence>
<dbReference type="Gene3D" id="3.40.50.720">
    <property type="entry name" value="NAD(P)-binding Rossmann-like Domain"/>
    <property type="match status" value="2"/>
</dbReference>
<dbReference type="Pfam" id="PF02826">
    <property type="entry name" value="2-Hacid_dh_C"/>
    <property type="match status" value="1"/>
</dbReference>
<dbReference type="PANTHER" id="PTHR10996">
    <property type="entry name" value="2-HYDROXYACID DEHYDROGENASE-RELATED"/>
    <property type="match status" value="1"/>
</dbReference>
<evidence type="ECO:0000259" key="7">
    <source>
        <dbReference type="Pfam" id="PF02826"/>
    </source>
</evidence>